<evidence type="ECO:0000313" key="2">
    <source>
        <dbReference type="EMBL" id="AFK17337.3"/>
    </source>
</evidence>
<dbReference type="AlphaFoldDB" id="A0AAU8QFH2"/>
<protein>
    <recommendedName>
        <fullName evidence="4">ABC transporter ATP-binding protein</fullName>
    </recommendedName>
</protein>
<reference evidence="2 3" key="1">
    <citation type="journal article" date="2013" name="J. Biotechnol.">
        <title>Genome sequence of Corynebacterium pseudotuberculosis biovar equi strain 258 and prediction of antigenic targets to improve biotechnological vaccine production.</title>
        <authorList>
            <person name="Soares S.C."/>
            <person name="Trost E."/>
            <person name="Ramos R.T."/>
            <person name="Carneiro A.R."/>
            <person name="Santos A.R."/>
            <person name="Pinto A.C."/>
            <person name="Barbosa E."/>
            <person name="Aburjaile F."/>
            <person name="Ali A."/>
            <person name="Diniz C.A."/>
            <person name="Hassan S.S."/>
            <person name="Fiaux K."/>
            <person name="Guimaraes L.C."/>
            <person name="Bakhtiar S.M."/>
            <person name="Pereira U."/>
            <person name="Almeida S.S."/>
            <person name="Abreu V.A."/>
            <person name="Rocha F.S."/>
            <person name="Dorella F.A."/>
            <person name="Miyoshi A."/>
            <person name="Silva A."/>
            <person name="Azevedo V."/>
            <person name="Tauch A."/>
        </authorList>
    </citation>
    <scope>NUCLEOTIDE SEQUENCE [LARGE SCALE GENOMIC DNA]</scope>
    <source>
        <strain evidence="2 3">258</strain>
    </source>
</reference>
<organism evidence="2 3">
    <name type="scientific">Corynebacterium pseudotuberculosis 258</name>
    <dbReference type="NCBI Taxonomy" id="1168865"/>
    <lineage>
        <taxon>Bacteria</taxon>
        <taxon>Bacillati</taxon>
        <taxon>Actinomycetota</taxon>
        <taxon>Actinomycetes</taxon>
        <taxon>Mycobacteriales</taxon>
        <taxon>Corynebacteriaceae</taxon>
        <taxon>Corynebacterium</taxon>
    </lineage>
</organism>
<evidence type="ECO:0000256" key="1">
    <source>
        <dbReference type="SAM" id="Phobius"/>
    </source>
</evidence>
<evidence type="ECO:0000313" key="3">
    <source>
        <dbReference type="Proteomes" id="UP000006465"/>
    </source>
</evidence>
<evidence type="ECO:0008006" key="4">
    <source>
        <dbReference type="Google" id="ProtNLM"/>
    </source>
</evidence>
<sequence>MAGYVAFIIFAFCVSMQGYLGNLSEMMRFLILKYVGRVSLIENDSMTGEYPLYSDKTDILKTMRRNGALLTTPVK</sequence>
<keyword evidence="1" id="KW-0472">Membrane</keyword>
<feature type="transmembrane region" description="Helical" evidence="1">
    <location>
        <begin position="6"/>
        <end position="23"/>
    </location>
</feature>
<dbReference type="EMBL" id="CP003540">
    <property type="protein sequence ID" value="AFK17337.3"/>
    <property type="molecule type" value="Genomic_DNA"/>
</dbReference>
<gene>
    <name evidence="2" type="ORF">CP258_08790</name>
</gene>
<dbReference type="Proteomes" id="UP000006465">
    <property type="component" value="Chromosome"/>
</dbReference>
<name>A0AAU8QFH2_CORPS</name>
<dbReference type="KEGG" id="coe:CP258_08790"/>
<keyword evidence="1" id="KW-0812">Transmembrane</keyword>
<keyword evidence="1" id="KW-1133">Transmembrane helix</keyword>
<accession>A0AAU8QFH2</accession>
<proteinExistence type="predicted"/>